<dbReference type="PANTHER" id="PTHR31511:SF12">
    <property type="entry name" value="RHO TERMINATION FACTOR N-TERMINAL DOMAIN-CONTAINING PROTEIN"/>
    <property type="match status" value="1"/>
</dbReference>
<proteinExistence type="predicted"/>
<keyword evidence="2" id="KW-1185">Reference proteome</keyword>
<evidence type="ECO:0008006" key="3">
    <source>
        <dbReference type="Google" id="ProtNLM"/>
    </source>
</evidence>
<comment type="caution">
    <text evidence="1">The sequence shown here is derived from an EMBL/GenBank/DDBJ whole genome shotgun (WGS) entry which is preliminary data.</text>
</comment>
<evidence type="ECO:0000313" key="1">
    <source>
        <dbReference type="EMBL" id="CAH3196715.1"/>
    </source>
</evidence>
<dbReference type="InterPro" id="IPR023211">
    <property type="entry name" value="DNA_pol_palm_dom_sf"/>
</dbReference>
<reference evidence="1 2" key="1">
    <citation type="submission" date="2022-05" db="EMBL/GenBank/DDBJ databases">
        <authorList>
            <consortium name="Genoscope - CEA"/>
            <person name="William W."/>
        </authorList>
    </citation>
    <scope>NUCLEOTIDE SEQUENCE [LARGE SCALE GENOMIC DNA]</scope>
</reference>
<dbReference type="Gene3D" id="3.90.1600.10">
    <property type="entry name" value="Palm domain of DNA polymerase"/>
    <property type="match status" value="1"/>
</dbReference>
<dbReference type="InterPro" id="IPR043502">
    <property type="entry name" value="DNA/RNA_pol_sf"/>
</dbReference>
<sequence length="226" mass="26775">MFDFHYNYIKDKYKDKAELLFTDTDSLMYQIYTDDFYKDISDDILTKFDTSDYPPNHPSGILTGVNKKVIGMFKDEVAGKQIICFVGLRPKLYSFRIEEDKEVRKCKGIKKNVVKKSLDFDDYVQCLFLDESNLKAKCCACENRTSFTIDCGYKICDECGVANGYVLGFYDNKDFDRLYYRKKSVYQRKYYYEKKVNKISKRINLTNEQKNQLYSKLMEIDNHVIE</sequence>
<dbReference type="EMBL" id="CALNXI010004954">
    <property type="protein sequence ID" value="CAH3196715.1"/>
    <property type="molecule type" value="Genomic_DNA"/>
</dbReference>
<feature type="non-terminal residue" evidence="1">
    <location>
        <position position="226"/>
    </location>
</feature>
<dbReference type="SUPFAM" id="SSF56672">
    <property type="entry name" value="DNA/RNA polymerases"/>
    <property type="match status" value="1"/>
</dbReference>
<protein>
    <recommendedName>
        <fullName evidence="3">DNA-directed DNA polymerase</fullName>
    </recommendedName>
</protein>
<dbReference type="Proteomes" id="UP001159427">
    <property type="component" value="Unassembled WGS sequence"/>
</dbReference>
<organism evidence="1 2">
    <name type="scientific">Porites evermanni</name>
    <dbReference type="NCBI Taxonomy" id="104178"/>
    <lineage>
        <taxon>Eukaryota</taxon>
        <taxon>Metazoa</taxon>
        <taxon>Cnidaria</taxon>
        <taxon>Anthozoa</taxon>
        <taxon>Hexacorallia</taxon>
        <taxon>Scleractinia</taxon>
        <taxon>Fungiina</taxon>
        <taxon>Poritidae</taxon>
        <taxon>Porites</taxon>
    </lineage>
</organism>
<accession>A0ABN8T0D3</accession>
<dbReference type="PANTHER" id="PTHR31511">
    <property type="entry name" value="PROTEIN CBG23764"/>
    <property type="match status" value="1"/>
</dbReference>
<evidence type="ECO:0000313" key="2">
    <source>
        <dbReference type="Proteomes" id="UP001159427"/>
    </source>
</evidence>
<gene>
    <name evidence="1" type="ORF">PEVE_00033333</name>
</gene>
<name>A0ABN8T0D3_9CNID</name>